<evidence type="ECO:0000256" key="1">
    <source>
        <dbReference type="SAM" id="MobiDB-lite"/>
    </source>
</evidence>
<gene>
    <name evidence="2" type="ORF">FA13DRAFT_1640528</name>
</gene>
<evidence type="ECO:0000313" key="3">
    <source>
        <dbReference type="Proteomes" id="UP000298030"/>
    </source>
</evidence>
<comment type="caution">
    <text evidence="2">The sequence shown here is derived from an EMBL/GenBank/DDBJ whole genome shotgun (WGS) entry which is preliminary data.</text>
</comment>
<feature type="region of interest" description="Disordered" evidence="1">
    <location>
        <begin position="1"/>
        <end position="25"/>
    </location>
</feature>
<name>A0A4Y7SMJ0_COPMI</name>
<dbReference type="OrthoDB" id="3063971at2759"/>
<proteinExistence type="predicted"/>
<feature type="non-terminal residue" evidence="2">
    <location>
        <position position="129"/>
    </location>
</feature>
<dbReference type="Proteomes" id="UP000298030">
    <property type="component" value="Unassembled WGS sequence"/>
</dbReference>
<reference evidence="2 3" key="1">
    <citation type="journal article" date="2019" name="Nat. Ecol. Evol.">
        <title>Megaphylogeny resolves global patterns of mushroom evolution.</title>
        <authorList>
            <person name="Varga T."/>
            <person name="Krizsan K."/>
            <person name="Foldi C."/>
            <person name="Dima B."/>
            <person name="Sanchez-Garcia M."/>
            <person name="Sanchez-Ramirez S."/>
            <person name="Szollosi G.J."/>
            <person name="Szarkandi J.G."/>
            <person name="Papp V."/>
            <person name="Albert L."/>
            <person name="Andreopoulos W."/>
            <person name="Angelini C."/>
            <person name="Antonin V."/>
            <person name="Barry K.W."/>
            <person name="Bougher N.L."/>
            <person name="Buchanan P."/>
            <person name="Buyck B."/>
            <person name="Bense V."/>
            <person name="Catcheside P."/>
            <person name="Chovatia M."/>
            <person name="Cooper J."/>
            <person name="Damon W."/>
            <person name="Desjardin D."/>
            <person name="Finy P."/>
            <person name="Geml J."/>
            <person name="Haridas S."/>
            <person name="Hughes K."/>
            <person name="Justo A."/>
            <person name="Karasinski D."/>
            <person name="Kautmanova I."/>
            <person name="Kiss B."/>
            <person name="Kocsube S."/>
            <person name="Kotiranta H."/>
            <person name="LaButti K.M."/>
            <person name="Lechner B.E."/>
            <person name="Liimatainen K."/>
            <person name="Lipzen A."/>
            <person name="Lukacs Z."/>
            <person name="Mihaltcheva S."/>
            <person name="Morgado L.N."/>
            <person name="Niskanen T."/>
            <person name="Noordeloos M.E."/>
            <person name="Ohm R.A."/>
            <person name="Ortiz-Santana B."/>
            <person name="Ovrebo C."/>
            <person name="Racz N."/>
            <person name="Riley R."/>
            <person name="Savchenko A."/>
            <person name="Shiryaev A."/>
            <person name="Soop K."/>
            <person name="Spirin V."/>
            <person name="Szebenyi C."/>
            <person name="Tomsovsky M."/>
            <person name="Tulloss R.E."/>
            <person name="Uehling J."/>
            <person name="Grigoriev I.V."/>
            <person name="Vagvolgyi C."/>
            <person name="Papp T."/>
            <person name="Martin F.M."/>
            <person name="Miettinen O."/>
            <person name="Hibbett D.S."/>
            <person name="Nagy L.G."/>
        </authorList>
    </citation>
    <scope>NUCLEOTIDE SEQUENCE [LARGE SCALE GENOMIC DNA]</scope>
    <source>
        <strain evidence="2 3">FP101781</strain>
    </source>
</reference>
<sequence>MPKGTHGEPNAPPSEWLYSNAAPPDPELSQMQQVLEAQLKRLSVLNSLIRILPIPKLLDEHTELEESIASYKTVLHPNRRIPAEILHHIFLSCMPEDHFPFLKSTDPPLVFTQVCRSWRAVALNMGELW</sequence>
<dbReference type="AlphaFoldDB" id="A0A4Y7SMJ0"/>
<keyword evidence="3" id="KW-1185">Reference proteome</keyword>
<protein>
    <submittedName>
        <fullName evidence="2">Uncharacterized protein</fullName>
    </submittedName>
</protein>
<organism evidence="2 3">
    <name type="scientific">Coprinellus micaceus</name>
    <name type="common">Glistening ink-cap mushroom</name>
    <name type="synonym">Coprinus micaceus</name>
    <dbReference type="NCBI Taxonomy" id="71717"/>
    <lineage>
        <taxon>Eukaryota</taxon>
        <taxon>Fungi</taxon>
        <taxon>Dikarya</taxon>
        <taxon>Basidiomycota</taxon>
        <taxon>Agaricomycotina</taxon>
        <taxon>Agaricomycetes</taxon>
        <taxon>Agaricomycetidae</taxon>
        <taxon>Agaricales</taxon>
        <taxon>Agaricineae</taxon>
        <taxon>Psathyrellaceae</taxon>
        <taxon>Coprinellus</taxon>
    </lineage>
</organism>
<evidence type="ECO:0000313" key="2">
    <source>
        <dbReference type="EMBL" id="TEB22941.1"/>
    </source>
</evidence>
<dbReference type="STRING" id="71717.A0A4Y7SMJ0"/>
<accession>A0A4Y7SMJ0</accession>
<dbReference type="EMBL" id="QPFP01000083">
    <property type="protein sequence ID" value="TEB22941.1"/>
    <property type="molecule type" value="Genomic_DNA"/>
</dbReference>